<evidence type="ECO:0000256" key="1">
    <source>
        <dbReference type="ARBA" id="ARBA00004141"/>
    </source>
</evidence>
<dbReference type="GO" id="GO:0140359">
    <property type="term" value="F:ABC-type transporter activity"/>
    <property type="evidence" value="ECO:0007669"/>
    <property type="project" value="InterPro"/>
</dbReference>
<feature type="transmembrane region" description="Helical" evidence="7">
    <location>
        <begin position="325"/>
        <end position="346"/>
    </location>
</feature>
<accession>A0AAQ4FDX0</accession>
<evidence type="ECO:0000259" key="8">
    <source>
        <dbReference type="Pfam" id="PF12698"/>
    </source>
</evidence>
<feature type="region of interest" description="Disordered" evidence="6">
    <location>
        <begin position="226"/>
        <end position="248"/>
    </location>
</feature>
<feature type="transmembrane region" description="Helical" evidence="7">
    <location>
        <begin position="682"/>
        <end position="708"/>
    </location>
</feature>
<dbReference type="Pfam" id="PF12698">
    <property type="entry name" value="ABC2_membrane_3"/>
    <property type="match status" value="1"/>
</dbReference>
<keyword evidence="10" id="KW-1185">Reference proteome</keyword>
<evidence type="ECO:0000313" key="10">
    <source>
        <dbReference type="Proteomes" id="UP001321473"/>
    </source>
</evidence>
<evidence type="ECO:0000256" key="6">
    <source>
        <dbReference type="SAM" id="MobiDB-lite"/>
    </source>
</evidence>
<feature type="coiled-coil region" evidence="5">
    <location>
        <begin position="459"/>
        <end position="486"/>
    </location>
</feature>
<evidence type="ECO:0000313" key="9">
    <source>
        <dbReference type="EMBL" id="KAK8785417.1"/>
    </source>
</evidence>
<evidence type="ECO:0000256" key="2">
    <source>
        <dbReference type="ARBA" id="ARBA00022692"/>
    </source>
</evidence>
<comment type="caution">
    <text evidence="9">The sequence shown here is derived from an EMBL/GenBank/DDBJ whole genome shotgun (WGS) entry which is preliminary data.</text>
</comment>
<dbReference type="GO" id="GO:0016020">
    <property type="term" value="C:membrane"/>
    <property type="evidence" value="ECO:0007669"/>
    <property type="project" value="UniProtKB-SubCell"/>
</dbReference>
<evidence type="ECO:0000256" key="4">
    <source>
        <dbReference type="ARBA" id="ARBA00023136"/>
    </source>
</evidence>
<dbReference type="AlphaFoldDB" id="A0AAQ4FDX0"/>
<comment type="subcellular location">
    <subcellularLocation>
        <location evidence="1">Membrane</location>
        <topology evidence="1">Multi-pass membrane protein</topology>
    </subcellularLocation>
</comment>
<feature type="compositionally biased region" description="Basic residues" evidence="6">
    <location>
        <begin position="226"/>
        <end position="235"/>
    </location>
</feature>
<keyword evidence="3 7" id="KW-1133">Transmembrane helix</keyword>
<feature type="transmembrane region" description="Helical" evidence="7">
    <location>
        <begin position="720"/>
        <end position="739"/>
    </location>
</feature>
<feature type="transmembrane region" description="Helical" evidence="7">
    <location>
        <begin position="640"/>
        <end position="662"/>
    </location>
</feature>
<dbReference type="Proteomes" id="UP001321473">
    <property type="component" value="Unassembled WGS sequence"/>
</dbReference>
<evidence type="ECO:0000256" key="3">
    <source>
        <dbReference type="ARBA" id="ARBA00022989"/>
    </source>
</evidence>
<evidence type="ECO:0000256" key="5">
    <source>
        <dbReference type="SAM" id="Coils"/>
    </source>
</evidence>
<keyword evidence="4 7" id="KW-0472">Membrane</keyword>
<sequence length="849" mass="95266">MESASLALGYASVHGVLYTPTTDYSDELVRRAFASVDDPYVRLRKNAVEKGRRQLKGVQATNTSTELFKAAQRPDDFYIGKVDKFAVLEACEAASSSESRLPCILFQDASGGASLKYSLLSFVPDIEFIPEKFPLGRMPLMEQMFIDKKVLGDERNHANGICNAVLSNYPQLYHVFARQLPDPLPISEAVTYRNAFYVILTLAFSAPFVLRIHEVSSELATGLKPHAKRKRKKCRREQDAESSERKNYHGARFLRRPVSRRRQRFRNLPVWDRQFAVGLTLGAFWKGHFLCALTLAIVESVCVVCVMLTAEIGDTHRQYFDASEVGLVLVTFLAFSTSHTLLAFLVSAAVPLVMWSEMVGFLVFTLLPSWEGMDFLFDSLGSYLRTSRLSKLRLCFYPNIAATMAMKIIGVFKDFSDAGFKLHIGVDRNAFPFDKLLNAVEGSAPESFAEYYERGELTVSLETRELRAVREAVRALEEKASQLEITSVAVSVASMKDLYVRSIDIRLSAQFPGSTVFLQAGPSEFAGRFVSLLRQQGARVTVMKDAYHELRAMAQDKYDHYSTQIAFGGVFSGSEIELWYSPYSPISRAVGLNLITTTLNQVYSGNPGARILTTLRTYNKSRPRETWPTEFVPELTRNRLFWCLVPTVAFGFLVAAFALQPASERLSGARTLFLMTGVSRQLMVFADLAFDLFFYACPMTICLALYILFFEPGYTTTGALVLTIASFAPVAVLSSYAIAEFASRAQSAYVTCLTLFVIGDALCFKNNVESIFPDIKLRGNVSKNTLEYYADHKIIWSYWFEKMTVLEKNYVLEHIYMSDTISTQMIVVLVKTKEASFIIEDLNAGPAML</sequence>
<gene>
    <name evidence="9" type="ORF">V5799_008217</name>
</gene>
<reference evidence="9 10" key="1">
    <citation type="journal article" date="2023" name="Arcadia Sci">
        <title>De novo assembly of a long-read Amblyomma americanum tick genome.</title>
        <authorList>
            <person name="Chou S."/>
            <person name="Poskanzer K.E."/>
            <person name="Rollins M."/>
            <person name="Thuy-Boun P.S."/>
        </authorList>
    </citation>
    <scope>NUCLEOTIDE SEQUENCE [LARGE SCALE GENOMIC DNA]</scope>
    <source>
        <strain evidence="9">F_SG_1</strain>
        <tissue evidence="9">Salivary glands</tissue>
    </source>
</reference>
<name>A0AAQ4FDX0_AMBAM</name>
<keyword evidence="2 7" id="KW-0812">Transmembrane</keyword>
<feature type="domain" description="ABC-2 type transporter transmembrane" evidence="8">
    <location>
        <begin position="572"/>
        <end position="756"/>
    </location>
</feature>
<feature type="transmembrane region" description="Helical" evidence="7">
    <location>
        <begin position="287"/>
        <end position="313"/>
    </location>
</feature>
<organism evidence="9 10">
    <name type="scientific">Amblyomma americanum</name>
    <name type="common">Lone star tick</name>
    <dbReference type="NCBI Taxonomy" id="6943"/>
    <lineage>
        <taxon>Eukaryota</taxon>
        <taxon>Metazoa</taxon>
        <taxon>Ecdysozoa</taxon>
        <taxon>Arthropoda</taxon>
        <taxon>Chelicerata</taxon>
        <taxon>Arachnida</taxon>
        <taxon>Acari</taxon>
        <taxon>Parasitiformes</taxon>
        <taxon>Ixodida</taxon>
        <taxon>Ixodoidea</taxon>
        <taxon>Ixodidae</taxon>
        <taxon>Amblyomminae</taxon>
        <taxon>Amblyomma</taxon>
    </lineage>
</organism>
<evidence type="ECO:0000256" key="7">
    <source>
        <dbReference type="SAM" id="Phobius"/>
    </source>
</evidence>
<dbReference type="InterPro" id="IPR013525">
    <property type="entry name" value="ABC2_TM"/>
</dbReference>
<dbReference type="EMBL" id="JARKHS020003582">
    <property type="protein sequence ID" value="KAK8785417.1"/>
    <property type="molecule type" value="Genomic_DNA"/>
</dbReference>
<keyword evidence="5" id="KW-0175">Coiled coil</keyword>
<protein>
    <recommendedName>
        <fullName evidence="8">ABC-2 type transporter transmembrane domain-containing protein</fullName>
    </recommendedName>
</protein>
<feature type="compositionally biased region" description="Basic and acidic residues" evidence="6">
    <location>
        <begin position="236"/>
        <end position="247"/>
    </location>
</feature>
<proteinExistence type="predicted"/>